<evidence type="ECO:0000313" key="2">
    <source>
        <dbReference type="EMBL" id="KAF1689660.1"/>
    </source>
</evidence>
<gene>
    <name evidence="2" type="ORF">CR938_05045</name>
</gene>
<dbReference type="Proteomes" id="UP000717981">
    <property type="component" value="Unassembled WGS sequence"/>
</dbReference>
<evidence type="ECO:0000259" key="1">
    <source>
        <dbReference type="Pfam" id="PF07992"/>
    </source>
</evidence>
<dbReference type="PANTHER" id="PTHR43755:SF1">
    <property type="entry name" value="FAD-DEPENDENT PYRIDINE NUCLEOTIDE-DISULPHIDE OXIDOREDUCTASE"/>
    <property type="match status" value="1"/>
</dbReference>
<dbReference type="SUPFAM" id="SSF51905">
    <property type="entry name" value="FAD/NAD(P)-binding domain"/>
    <property type="match status" value="2"/>
</dbReference>
<dbReference type="AlphaFoldDB" id="A0A921TG01"/>
<dbReference type="InterPro" id="IPR023753">
    <property type="entry name" value="FAD/NAD-binding_dom"/>
</dbReference>
<accession>A0A921TG01</accession>
<keyword evidence="3" id="KW-1185">Reference proteome</keyword>
<dbReference type="GO" id="GO:0016491">
    <property type="term" value="F:oxidoreductase activity"/>
    <property type="evidence" value="ECO:0007669"/>
    <property type="project" value="InterPro"/>
</dbReference>
<name>A0A921TG01_9GAMM</name>
<dbReference type="EMBL" id="PDWK01000017">
    <property type="protein sequence ID" value="KAF1689660.1"/>
    <property type="molecule type" value="Genomic_DNA"/>
</dbReference>
<reference evidence="2" key="1">
    <citation type="submission" date="2017-10" db="EMBL/GenBank/DDBJ databases">
        <title>Whole genome sequencing of members of genus Pseudoxanthomonas.</title>
        <authorList>
            <person name="Kumar S."/>
            <person name="Bansal K."/>
            <person name="Kaur A."/>
            <person name="Patil P."/>
            <person name="Sharma S."/>
            <person name="Patil P.B."/>
        </authorList>
    </citation>
    <scope>NUCLEOTIDE SEQUENCE</scope>
    <source>
        <strain evidence="2">DSM 22914</strain>
    </source>
</reference>
<sequence length="375" mass="41039">MTRIVILGSGFAALTALRKLRELRVDAEITVVSPRNELVYLPSLIWLPSGEKTGDDLRIPLAGFFQRMRARWYPGSVQQVLDGGRRVVTDTGELANDVLILATGGRYLRKLPGIEHAIIPCEGIASAEAIRDRLAAMDGGTIAVGFASNPKEPGAVRGGPMFEFLFGIDTLLRRQGRREQFKLVFFNPSQEPGQRLGPSAVRKLLARMRALGVDTHLGHKPVRFEAGKVVTEGGEIPADLILFMPGLTGPAWLDDSTLPRSDGGFVAADAQCRARGLDRVYVAGDIGSYPGPDWMAKQAHQAALQAEAVAKNIAAGLHGEPADHGFKTELACIVDSLDGGLLVYRSESRTFTSPNSRMLHWLKRRFEDRYLKVYR</sequence>
<dbReference type="Gene3D" id="3.50.50.100">
    <property type="match status" value="1"/>
</dbReference>
<dbReference type="OrthoDB" id="9781621at2"/>
<dbReference type="PANTHER" id="PTHR43755">
    <property type="match status" value="1"/>
</dbReference>
<evidence type="ECO:0000313" key="3">
    <source>
        <dbReference type="Proteomes" id="UP000717981"/>
    </source>
</evidence>
<organism evidence="2 3">
    <name type="scientific">Pseudoxanthomonas taiwanensis</name>
    <dbReference type="NCBI Taxonomy" id="176598"/>
    <lineage>
        <taxon>Bacteria</taxon>
        <taxon>Pseudomonadati</taxon>
        <taxon>Pseudomonadota</taxon>
        <taxon>Gammaproteobacteria</taxon>
        <taxon>Lysobacterales</taxon>
        <taxon>Lysobacteraceae</taxon>
        <taxon>Pseudoxanthomonas</taxon>
    </lineage>
</organism>
<comment type="caution">
    <text evidence="2">The sequence shown here is derived from an EMBL/GenBank/DDBJ whole genome shotgun (WGS) entry which is preliminary data.</text>
</comment>
<proteinExistence type="predicted"/>
<protein>
    <submittedName>
        <fullName evidence="2">Pyridine nucleotide-disulfide oxidoreductase</fullName>
    </submittedName>
</protein>
<dbReference type="RefSeq" id="WP_162123951.1">
    <property type="nucleotide sequence ID" value="NZ_PDWK01000017.1"/>
</dbReference>
<dbReference type="InterPro" id="IPR052541">
    <property type="entry name" value="SQRD"/>
</dbReference>
<feature type="domain" description="FAD/NAD(P)-binding" evidence="1">
    <location>
        <begin position="3"/>
        <end position="293"/>
    </location>
</feature>
<dbReference type="InterPro" id="IPR036188">
    <property type="entry name" value="FAD/NAD-bd_sf"/>
</dbReference>
<dbReference type="Pfam" id="PF07992">
    <property type="entry name" value="Pyr_redox_2"/>
    <property type="match status" value="1"/>
</dbReference>